<sequence>MVVPNKPSTEGAALDDEWTRHCLEIASRRAFGWVVSGVLAFVGQLLLVFLAPVPDVPMVLLAFSTVVLLAALRRRRPAAPVLAHREWRYVRVHWRHGLLVVHGERPMVLDINAGPLARGRISRHRRAWLVDPNRAGHTVVTFRGVPRLFPAQVRRR</sequence>
<keyword evidence="1" id="KW-0472">Membrane</keyword>
<dbReference type="Proteomes" id="UP000272729">
    <property type="component" value="Unassembled WGS sequence"/>
</dbReference>
<evidence type="ECO:0000313" key="2">
    <source>
        <dbReference type="EMBL" id="RKT71418.1"/>
    </source>
</evidence>
<dbReference type="AlphaFoldDB" id="A0A495XII9"/>
<keyword evidence="3" id="KW-1185">Reference proteome</keyword>
<proteinExistence type="predicted"/>
<gene>
    <name evidence="2" type="ORF">DFJ66_4707</name>
</gene>
<reference evidence="2 3" key="1">
    <citation type="submission" date="2018-10" db="EMBL/GenBank/DDBJ databases">
        <title>Sequencing the genomes of 1000 actinobacteria strains.</title>
        <authorList>
            <person name="Klenk H.-P."/>
        </authorList>
    </citation>
    <scope>NUCLEOTIDE SEQUENCE [LARGE SCALE GENOMIC DNA]</scope>
    <source>
        <strain evidence="2 3">DSM 43911</strain>
    </source>
</reference>
<feature type="transmembrane region" description="Helical" evidence="1">
    <location>
        <begin position="30"/>
        <end position="50"/>
    </location>
</feature>
<feature type="transmembrane region" description="Helical" evidence="1">
    <location>
        <begin position="56"/>
        <end position="72"/>
    </location>
</feature>
<organism evidence="2 3">
    <name type="scientific">Saccharothrix variisporea</name>
    <dbReference type="NCBI Taxonomy" id="543527"/>
    <lineage>
        <taxon>Bacteria</taxon>
        <taxon>Bacillati</taxon>
        <taxon>Actinomycetota</taxon>
        <taxon>Actinomycetes</taxon>
        <taxon>Pseudonocardiales</taxon>
        <taxon>Pseudonocardiaceae</taxon>
        <taxon>Saccharothrix</taxon>
    </lineage>
</organism>
<keyword evidence="1" id="KW-0812">Transmembrane</keyword>
<evidence type="ECO:0000256" key="1">
    <source>
        <dbReference type="SAM" id="Phobius"/>
    </source>
</evidence>
<protein>
    <submittedName>
        <fullName evidence="2">Uncharacterized protein</fullName>
    </submittedName>
</protein>
<dbReference type="RefSeq" id="WP_246029871.1">
    <property type="nucleotide sequence ID" value="NZ_JBIUBA010000001.1"/>
</dbReference>
<evidence type="ECO:0000313" key="3">
    <source>
        <dbReference type="Proteomes" id="UP000272729"/>
    </source>
</evidence>
<name>A0A495XII9_9PSEU</name>
<comment type="caution">
    <text evidence="2">The sequence shown here is derived from an EMBL/GenBank/DDBJ whole genome shotgun (WGS) entry which is preliminary data.</text>
</comment>
<keyword evidence="1" id="KW-1133">Transmembrane helix</keyword>
<dbReference type="EMBL" id="RBXR01000001">
    <property type="protein sequence ID" value="RKT71418.1"/>
    <property type="molecule type" value="Genomic_DNA"/>
</dbReference>
<accession>A0A495XII9</accession>